<dbReference type="Proteomes" id="UP000054097">
    <property type="component" value="Unassembled WGS sequence"/>
</dbReference>
<dbReference type="OrthoDB" id="2963168at2759"/>
<protein>
    <submittedName>
        <fullName evidence="1">Uncharacterized protein</fullName>
    </submittedName>
</protein>
<dbReference type="HOGENOM" id="CLU_009958_4_1_1"/>
<sequence length="590" mass="65866">MSGYYSDVIYEGLERIVVAMDIGTTHSAVSFAYFSPGSRPQGKMVAHWPGQPHWSGAAKIPTLVSYKAGKAQSHGTEAEREYEDQPGNVAHWFKLHLHPDKMKNNSPLFDVPALPVGTTIERIYADLMQYMMENTQKFFEMTTPNGEETWKRLRATTLVVLATPNGWELKEQQIVRKAAIRAGLVTVKSAGQLLQFVTEAEASVHYALANQSLEWLKYKAVFAVIDCGGSTVDTTVYRCTTINPLSLKETCPSECVQAGGIYVNREMTMMLKKKLQGSSFDDPDALRSMLHAFETELKPSFDGKMDYYELKFGSIKDNEPSIGVQKGRIALSSDELRPIFDSVTDQILRSCIGTLISQGTKHVVLVGGFAESPYVRKVLWKALRDKNMQTIMIGDYTRKAAAEGAIIAYIKRFVVGRAVKATFGGCVQEKYNSQLHGNRTSKPYPDGQMRVDGAFHAWIMKGTVLRETLAYKLPYHLAWDIDTPKRDITGSLGTAGIEVFAWDRDGTSTWCKDEKGNVIKGMRLLCTLKADLSALAGGLRVMSGFRGKKHYRVDYTVCVYFGDTQLHAKLQWKEKGTFRETEVNVISDVS</sequence>
<evidence type="ECO:0000313" key="1">
    <source>
        <dbReference type="EMBL" id="KIM20152.1"/>
    </source>
</evidence>
<keyword evidence="2" id="KW-1185">Reference proteome</keyword>
<proteinExistence type="predicted"/>
<dbReference type="PANTHER" id="PTHR14187:SF5">
    <property type="entry name" value="HEAT SHOCK 70 KDA PROTEIN 12A"/>
    <property type="match status" value="1"/>
</dbReference>
<organism evidence="1 2">
    <name type="scientific">Serendipita vermifera MAFF 305830</name>
    <dbReference type="NCBI Taxonomy" id="933852"/>
    <lineage>
        <taxon>Eukaryota</taxon>
        <taxon>Fungi</taxon>
        <taxon>Dikarya</taxon>
        <taxon>Basidiomycota</taxon>
        <taxon>Agaricomycotina</taxon>
        <taxon>Agaricomycetes</taxon>
        <taxon>Sebacinales</taxon>
        <taxon>Serendipitaceae</taxon>
        <taxon>Serendipita</taxon>
    </lineage>
</organism>
<dbReference type="AlphaFoldDB" id="A0A0C2WRE8"/>
<dbReference type="Gene3D" id="3.30.420.40">
    <property type="match status" value="2"/>
</dbReference>
<dbReference type="CDD" id="cd10170">
    <property type="entry name" value="ASKHA_NBD_HSP70"/>
    <property type="match status" value="1"/>
</dbReference>
<evidence type="ECO:0000313" key="2">
    <source>
        <dbReference type="Proteomes" id="UP000054097"/>
    </source>
</evidence>
<dbReference type="InterPro" id="IPR043129">
    <property type="entry name" value="ATPase_NBD"/>
</dbReference>
<dbReference type="SUPFAM" id="SSF53067">
    <property type="entry name" value="Actin-like ATPase domain"/>
    <property type="match status" value="2"/>
</dbReference>
<dbReference type="PANTHER" id="PTHR14187">
    <property type="entry name" value="ALPHA KINASE/ELONGATION FACTOR 2 KINASE"/>
    <property type="match status" value="1"/>
</dbReference>
<gene>
    <name evidence="1" type="ORF">M408DRAFT_334110</name>
</gene>
<dbReference type="Gene3D" id="3.90.640.10">
    <property type="entry name" value="Actin, Chain A, domain 4"/>
    <property type="match status" value="1"/>
</dbReference>
<accession>A0A0C2WRE8</accession>
<reference evidence="1 2" key="1">
    <citation type="submission" date="2014-04" db="EMBL/GenBank/DDBJ databases">
        <authorList>
            <consortium name="DOE Joint Genome Institute"/>
            <person name="Kuo A."/>
            <person name="Zuccaro A."/>
            <person name="Kohler A."/>
            <person name="Nagy L.G."/>
            <person name="Floudas D."/>
            <person name="Copeland A."/>
            <person name="Barry K.W."/>
            <person name="Cichocki N."/>
            <person name="Veneault-Fourrey C."/>
            <person name="LaButti K."/>
            <person name="Lindquist E.A."/>
            <person name="Lipzen A."/>
            <person name="Lundell T."/>
            <person name="Morin E."/>
            <person name="Murat C."/>
            <person name="Sun H."/>
            <person name="Tunlid A."/>
            <person name="Henrissat B."/>
            <person name="Grigoriev I.V."/>
            <person name="Hibbett D.S."/>
            <person name="Martin F."/>
            <person name="Nordberg H.P."/>
            <person name="Cantor M.N."/>
            <person name="Hua S.X."/>
        </authorList>
    </citation>
    <scope>NUCLEOTIDE SEQUENCE [LARGE SCALE GENOMIC DNA]</scope>
    <source>
        <strain evidence="1 2">MAFF 305830</strain>
    </source>
</reference>
<dbReference type="STRING" id="933852.A0A0C2WRE8"/>
<dbReference type="EMBL" id="KN824467">
    <property type="protein sequence ID" value="KIM20152.1"/>
    <property type="molecule type" value="Genomic_DNA"/>
</dbReference>
<reference evidence="2" key="2">
    <citation type="submission" date="2015-01" db="EMBL/GenBank/DDBJ databases">
        <title>Evolutionary Origins and Diversification of the Mycorrhizal Mutualists.</title>
        <authorList>
            <consortium name="DOE Joint Genome Institute"/>
            <consortium name="Mycorrhizal Genomics Consortium"/>
            <person name="Kohler A."/>
            <person name="Kuo A."/>
            <person name="Nagy L.G."/>
            <person name="Floudas D."/>
            <person name="Copeland A."/>
            <person name="Barry K.W."/>
            <person name="Cichocki N."/>
            <person name="Veneault-Fourrey C."/>
            <person name="LaButti K."/>
            <person name="Lindquist E.A."/>
            <person name="Lipzen A."/>
            <person name="Lundell T."/>
            <person name="Morin E."/>
            <person name="Murat C."/>
            <person name="Riley R."/>
            <person name="Ohm R."/>
            <person name="Sun H."/>
            <person name="Tunlid A."/>
            <person name="Henrissat B."/>
            <person name="Grigoriev I.V."/>
            <person name="Hibbett D.S."/>
            <person name="Martin F."/>
        </authorList>
    </citation>
    <scope>NUCLEOTIDE SEQUENCE [LARGE SCALE GENOMIC DNA]</scope>
    <source>
        <strain evidence="2">MAFF 305830</strain>
    </source>
</reference>
<name>A0A0C2WRE8_SERVB</name>